<gene>
    <name evidence="3" type="ORF">QE440_001823</name>
</gene>
<accession>A0AAJ2BPT2</accession>
<keyword evidence="3" id="KW-0456">Lyase</keyword>
<organism evidence="3 4">
    <name type="scientific">Pseudomonas oryzihabitans</name>
    <dbReference type="NCBI Taxonomy" id="47885"/>
    <lineage>
        <taxon>Bacteria</taxon>
        <taxon>Pseudomonadati</taxon>
        <taxon>Pseudomonadota</taxon>
        <taxon>Gammaproteobacteria</taxon>
        <taxon>Pseudomonadales</taxon>
        <taxon>Pseudomonadaceae</taxon>
        <taxon>Pseudomonas</taxon>
    </lineage>
</organism>
<dbReference type="InterPro" id="IPR037523">
    <property type="entry name" value="VOC_core"/>
</dbReference>
<dbReference type="Pfam" id="PF00903">
    <property type="entry name" value="Glyoxalase"/>
    <property type="match status" value="1"/>
</dbReference>
<protein>
    <submittedName>
        <fullName evidence="3">Catechol 2,3-dioxygenase-like lactoylglutathione lyase family enzyme</fullName>
    </submittedName>
</protein>
<dbReference type="RefSeq" id="WP_140219171.1">
    <property type="nucleotide sequence ID" value="NZ_CP021645.1"/>
</dbReference>
<dbReference type="Proteomes" id="UP001268036">
    <property type="component" value="Unassembled WGS sequence"/>
</dbReference>
<dbReference type="AlphaFoldDB" id="A0AAJ2BPT2"/>
<dbReference type="SUPFAM" id="SSF54593">
    <property type="entry name" value="Glyoxalase/Bleomycin resistance protein/Dihydroxybiphenyl dioxygenase"/>
    <property type="match status" value="2"/>
</dbReference>
<dbReference type="Gene3D" id="3.10.180.10">
    <property type="entry name" value="2,3-Dihydroxybiphenyl 1,2-Dioxygenase, domain 1"/>
    <property type="match status" value="2"/>
</dbReference>
<dbReference type="InterPro" id="IPR004360">
    <property type="entry name" value="Glyas_Fos-R_dOase_dom"/>
</dbReference>
<dbReference type="PROSITE" id="PS51819">
    <property type="entry name" value="VOC"/>
    <property type="match status" value="1"/>
</dbReference>
<evidence type="ECO:0000313" key="3">
    <source>
        <dbReference type="EMBL" id="MDR6234082.1"/>
    </source>
</evidence>
<name>A0AAJ2BPT2_9PSED</name>
<evidence type="ECO:0000313" key="4">
    <source>
        <dbReference type="Proteomes" id="UP001268036"/>
    </source>
</evidence>
<feature type="domain" description="VOC" evidence="2">
    <location>
        <begin position="155"/>
        <end position="271"/>
    </location>
</feature>
<proteinExistence type="predicted"/>
<comment type="caution">
    <text evidence="3">The sequence shown here is derived from an EMBL/GenBank/DDBJ whole genome shotgun (WGS) entry which is preliminary data.</text>
</comment>
<sequence>MRIIGPDDMVFGVTDLAASRTFLRDFGLDEVALADGGYRFEALDGTAITLRPADDPALPPPLPTTSQLRQTIWGCADQAAVDEIADELGRDRPLVRREDGTLECRDDLGFEIAFRVTHRRPLDLAPERVNTPGAASARPANELGSDGSVAAQPHTLSHIVYFVPDYRKMEAFYQRLGFVVTDRFLDVGPFMRPQANDDHHCLFMIQTPPFMQGLEHLAFHMKGPTELMLAGHRLQSKGYETFWGPGRHNFGSNWFWYFNSPLGVHVEYDADMDKHDADWQPRSAAASPETSQLFLFEAVEKWYPNGKPA</sequence>
<feature type="region of interest" description="Disordered" evidence="1">
    <location>
        <begin position="126"/>
        <end position="149"/>
    </location>
</feature>
<dbReference type="EMBL" id="JAVJAF010000001">
    <property type="protein sequence ID" value="MDR6234082.1"/>
    <property type="molecule type" value="Genomic_DNA"/>
</dbReference>
<evidence type="ECO:0000259" key="2">
    <source>
        <dbReference type="PROSITE" id="PS51819"/>
    </source>
</evidence>
<reference evidence="3" key="1">
    <citation type="submission" date="2023-08" db="EMBL/GenBank/DDBJ databases">
        <title>Functional and genomic diversity of the sorghum phyllosphere microbiome.</title>
        <authorList>
            <person name="Shade A."/>
        </authorList>
    </citation>
    <scope>NUCLEOTIDE SEQUENCE</scope>
    <source>
        <strain evidence="3">SORGH_AS_0201</strain>
    </source>
</reference>
<evidence type="ECO:0000256" key="1">
    <source>
        <dbReference type="SAM" id="MobiDB-lite"/>
    </source>
</evidence>
<dbReference type="GO" id="GO:0016829">
    <property type="term" value="F:lyase activity"/>
    <property type="evidence" value="ECO:0007669"/>
    <property type="project" value="UniProtKB-KW"/>
</dbReference>
<dbReference type="InterPro" id="IPR029068">
    <property type="entry name" value="Glyas_Bleomycin-R_OHBP_Dase"/>
</dbReference>